<evidence type="ECO:0000259" key="1">
    <source>
        <dbReference type="Pfam" id="PF04324"/>
    </source>
</evidence>
<dbReference type="RefSeq" id="WP_209352007.1">
    <property type="nucleotide sequence ID" value="NZ_JAGIYZ010000010.1"/>
</dbReference>
<dbReference type="Proteomes" id="UP000680815">
    <property type="component" value="Unassembled WGS sequence"/>
</dbReference>
<dbReference type="Gene3D" id="1.10.10.1100">
    <property type="entry name" value="BFD-like [2Fe-2S]-binding domain"/>
    <property type="match status" value="1"/>
</dbReference>
<comment type="caution">
    <text evidence="2">The sequence shown here is derived from an EMBL/GenBank/DDBJ whole genome shotgun (WGS) entry which is preliminary data.</text>
</comment>
<dbReference type="InterPro" id="IPR041854">
    <property type="entry name" value="BFD-like_2Fe2S-bd_dom_sf"/>
</dbReference>
<dbReference type="Pfam" id="PF04324">
    <property type="entry name" value="Fer2_BFD"/>
    <property type="match status" value="1"/>
</dbReference>
<proteinExistence type="predicted"/>
<organism evidence="2 3">
    <name type="scientific">Roseomonas nitratireducens</name>
    <dbReference type="NCBI Taxonomy" id="2820810"/>
    <lineage>
        <taxon>Bacteria</taxon>
        <taxon>Pseudomonadati</taxon>
        <taxon>Pseudomonadota</taxon>
        <taxon>Alphaproteobacteria</taxon>
        <taxon>Acetobacterales</taxon>
        <taxon>Roseomonadaceae</taxon>
        <taxon>Roseomonas</taxon>
    </lineage>
</organism>
<reference evidence="2 3" key="1">
    <citation type="submission" date="2021-03" db="EMBL/GenBank/DDBJ databases">
        <authorList>
            <person name="So Y."/>
        </authorList>
    </citation>
    <scope>NUCLEOTIDE SEQUENCE [LARGE SCALE GENOMIC DNA]</scope>
    <source>
        <strain evidence="2 3">PWR1</strain>
    </source>
</reference>
<feature type="domain" description="BFD-like [2Fe-2S]-binding" evidence="1">
    <location>
        <begin position="8"/>
        <end position="56"/>
    </location>
</feature>
<dbReference type="InterPro" id="IPR007419">
    <property type="entry name" value="BFD-like_2Fe2S-bd_dom"/>
</dbReference>
<name>A0ABS4ATC7_9PROT</name>
<protein>
    <submittedName>
        <fullName evidence="2">(2Fe-2S)-binding protein</fullName>
    </submittedName>
</protein>
<accession>A0ABS4ATC7</accession>
<gene>
    <name evidence="2" type="ORF">J5Y09_11895</name>
</gene>
<evidence type="ECO:0000313" key="3">
    <source>
        <dbReference type="Proteomes" id="UP000680815"/>
    </source>
</evidence>
<evidence type="ECO:0000313" key="2">
    <source>
        <dbReference type="EMBL" id="MBP0464611.1"/>
    </source>
</evidence>
<dbReference type="EMBL" id="JAGIYZ010000010">
    <property type="protein sequence ID" value="MBP0464611.1"/>
    <property type="molecule type" value="Genomic_DNA"/>
</dbReference>
<sequence length="60" mass="6466">MTAQAEEIVCDCNRLTRADIARAIAAGARRPTEVYEGCGRAAQCGRCLDVIRAMLAAARR</sequence>
<keyword evidence="3" id="KW-1185">Reference proteome</keyword>